<evidence type="ECO:0000256" key="1">
    <source>
        <dbReference type="ARBA" id="ARBA00007619"/>
    </source>
</evidence>
<dbReference type="PANTHER" id="PTHR23351">
    <property type="entry name" value="FOS TRANSCRIPTION FACTOR-RELATED"/>
    <property type="match status" value="1"/>
</dbReference>
<dbReference type="Gene3D" id="1.20.5.170">
    <property type="match status" value="1"/>
</dbReference>
<dbReference type="SUPFAM" id="SSF57959">
    <property type="entry name" value="Leucine zipper domain"/>
    <property type="match status" value="1"/>
</dbReference>
<dbReference type="GO" id="GO:0000981">
    <property type="term" value="F:DNA-binding transcription factor activity, RNA polymerase II-specific"/>
    <property type="evidence" value="ECO:0007669"/>
    <property type="project" value="TreeGrafter"/>
</dbReference>
<dbReference type="CDD" id="cd14721">
    <property type="entry name" value="bZIP_Fos"/>
    <property type="match status" value="1"/>
</dbReference>
<gene>
    <name evidence="9" type="ORF">g.9149</name>
</gene>
<feature type="compositionally biased region" description="Low complexity" evidence="7">
    <location>
        <begin position="119"/>
        <end position="131"/>
    </location>
</feature>
<feature type="region of interest" description="Disordered" evidence="7">
    <location>
        <begin position="109"/>
        <end position="168"/>
    </location>
</feature>
<dbReference type="PROSITE" id="PS00036">
    <property type="entry name" value="BZIP_BASIC"/>
    <property type="match status" value="1"/>
</dbReference>
<dbReference type="GO" id="GO:0005634">
    <property type="term" value="C:nucleus"/>
    <property type="evidence" value="ECO:0007669"/>
    <property type="project" value="UniProtKB-ARBA"/>
</dbReference>
<dbReference type="SMART" id="SM00338">
    <property type="entry name" value="BRLZ"/>
    <property type="match status" value="1"/>
</dbReference>
<keyword evidence="5" id="KW-0804">Transcription</keyword>
<dbReference type="GO" id="GO:0000978">
    <property type="term" value="F:RNA polymerase II cis-regulatory region sequence-specific DNA binding"/>
    <property type="evidence" value="ECO:0007669"/>
    <property type="project" value="TreeGrafter"/>
</dbReference>
<evidence type="ECO:0000256" key="7">
    <source>
        <dbReference type="SAM" id="MobiDB-lite"/>
    </source>
</evidence>
<dbReference type="InterPro" id="IPR004827">
    <property type="entry name" value="bZIP"/>
</dbReference>
<comment type="subunit">
    <text evidence="6">Homodimer. Heterodimer with Jra. The kay-Jra heterodimer binds more stably to the AP-1 site than either of the two proteins alone.</text>
</comment>
<proteinExistence type="inferred from homology"/>
<keyword evidence="4" id="KW-0010">Activator</keyword>
<evidence type="ECO:0000256" key="2">
    <source>
        <dbReference type="ARBA" id="ARBA00023015"/>
    </source>
</evidence>
<sequence>MFLPGINAKLNSKQPNRNTTAEILASMATEIVATPTSAISLDGLNSGVPTRTTPTLTPTTLRNIEQTFIELQCQVEPHQNQAGFVPPVVQPSSNGSLFMSLVDTKSWQGGSTTIGESQSSNDSSSISIRTDTPPPIRRNMGGRRPNRDSNISPEEEERRKVRRERNKLAAARCRKRRLDHTNELIEETEGLEKKRQSLQSEIQTLKCQKEELEFVLETHRGNCRLVDSESLQDVKPFNLNANKILLGTTGLSMKQETEFISTGLHIKPESELMSAPSTCAKREGGRPRPTSLPVSSFTPSRKVLPNEPTSEAAGIPITTPTSGIQVSGLHFENFESLMAGGTGLTPVSGPLVPSCSSQQRTGCIDLSSPDSNKLVSL</sequence>
<dbReference type="PROSITE" id="PS50217">
    <property type="entry name" value="BZIP"/>
    <property type="match status" value="1"/>
</dbReference>
<evidence type="ECO:0000256" key="3">
    <source>
        <dbReference type="ARBA" id="ARBA00023125"/>
    </source>
</evidence>
<dbReference type="InterPro" id="IPR046347">
    <property type="entry name" value="bZIP_sf"/>
</dbReference>
<dbReference type="PANTHER" id="PTHR23351:SF56">
    <property type="entry name" value="KAYAK"/>
    <property type="match status" value="1"/>
</dbReference>
<keyword evidence="2" id="KW-0805">Transcription regulation</keyword>
<dbReference type="FunFam" id="1.20.5.170:FF:000006">
    <property type="entry name" value="fos-related antigen 2 isoform X1"/>
    <property type="match status" value="1"/>
</dbReference>
<reference evidence="9" key="1">
    <citation type="submission" date="2015-12" db="EMBL/GenBank/DDBJ databases">
        <title>De novo transcriptome assembly of four potential Pierce s Disease insect vectors from Arizona vineyards.</title>
        <authorList>
            <person name="Tassone E.E."/>
        </authorList>
    </citation>
    <scope>NUCLEOTIDE SEQUENCE</scope>
</reference>
<evidence type="ECO:0000259" key="8">
    <source>
        <dbReference type="PROSITE" id="PS50217"/>
    </source>
</evidence>
<feature type="domain" description="BZIP" evidence="8">
    <location>
        <begin position="156"/>
        <end position="219"/>
    </location>
</feature>
<comment type="similarity">
    <text evidence="1">Belongs to the bZIP family. Fos subfamily.</text>
</comment>
<dbReference type="PRINTS" id="PR00042">
    <property type="entry name" value="LEUZIPPRFOS"/>
</dbReference>
<protein>
    <recommendedName>
        <fullName evidence="8">BZIP domain-containing protein</fullName>
    </recommendedName>
</protein>
<evidence type="ECO:0000256" key="4">
    <source>
        <dbReference type="ARBA" id="ARBA00023159"/>
    </source>
</evidence>
<accession>A0A1B6D3U9</accession>
<evidence type="ECO:0000313" key="9">
    <source>
        <dbReference type="EMBL" id="JAS20348.1"/>
    </source>
</evidence>
<name>A0A1B6D3U9_9HEMI</name>
<evidence type="ECO:0000256" key="6">
    <source>
        <dbReference type="ARBA" id="ARBA00044005"/>
    </source>
</evidence>
<organism evidence="9">
    <name type="scientific">Clastoptera arizonana</name>
    <name type="common">Arizona spittle bug</name>
    <dbReference type="NCBI Taxonomy" id="38151"/>
    <lineage>
        <taxon>Eukaryota</taxon>
        <taxon>Metazoa</taxon>
        <taxon>Ecdysozoa</taxon>
        <taxon>Arthropoda</taxon>
        <taxon>Hexapoda</taxon>
        <taxon>Insecta</taxon>
        <taxon>Pterygota</taxon>
        <taxon>Neoptera</taxon>
        <taxon>Paraneoptera</taxon>
        <taxon>Hemiptera</taxon>
        <taxon>Auchenorrhyncha</taxon>
        <taxon>Cercopoidea</taxon>
        <taxon>Clastopteridae</taxon>
        <taxon>Clastoptera</taxon>
    </lineage>
</organism>
<evidence type="ECO:0000256" key="5">
    <source>
        <dbReference type="ARBA" id="ARBA00023163"/>
    </source>
</evidence>
<keyword evidence="3" id="KW-0238">DNA-binding</keyword>
<dbReference type="AlphaFoldDB" id="A0A1B6D3U9"/>
<feature type="compositionally biased region" description="Polar residues" evidence="7">
    <location>
        <begin position="109"/>
        <end position="118"/>
    </location>
</feature>
<feature type="region of interest" description="Disordered" evidence="7">
    <location>
        <begin position="276"/>
        <end position="318"/>
    </location>
</feature>
<dbReference type="EMBL" id="GEDC01016950">
    <property type="protein sequence ID" value="JAS20348.1"/>
    <property type="molecule type" value="Transcribed_RNA"/>
</dbReference>
<dbReference type="InterPro" id="IPR000837">
    <property type="entry name" value="AP-1"/>
</dbReference>
<dbReference type="Pfam" id="PF00170">
    <property type="entry name" value="bZIP_1"/>
    <property type="match status" value="1"/>
</dbReference>